<accession>A0A0L0BQ83</accession>
<comment type="cofactor">
    <cofactor evidence="1">
        <name>Mn(2+)</name>
        <dbReference type="ChEBI" id="CHEBI:29035"/>
    </cofactor>
</comment>
<name>A0A0L0BQ83_LUCCU</name>
<proteinExistence type="inferred from homology"/>
<evidence type="ECO:0000256" key="6">
    <source>
        <dbReference type="ARBA" id="ARBA00022842"/>
    </source>
</evidence>
<evidence type="ECO:0000313" key="8">
    <source>
        <dbReference type="EMBL" id="KNC22245.1"/>
    </source>
</evidence>
<keyword evidence="5" id="KW-0378">Hydrolase</keyword>
<dbReference type="EMBL" id="JRES01001524">
    <property type="protein sequence ID" value="KNC22245.1"/>
    <property type="molecule type" value="Genomic_DNA"/>
</dbReference>
<reference evidence="8 9" key="1">
    <citation type="journal article" date="2015" name="Nat. Commun.">
        <title>Lucilia cuprina genome unlocks parasitic fly biology to underpin future interventions.</title>
        <authorList>
            <person name="Anstead C.A."/>
            <person name="Korhonen P.K."/>
            <person name="Young N.D."/>
            <person name="Hall R.S."/>
            <person name="Jex A.R."/>
            <person name="Murali S.C."/>
            <person name="Hughes D.S."/>
            <person name="Lee S.F."/>
            <person name="Perry T."/>
            <person name="Stroehlein A.J."/>
            <person name="Ansell B.R."/>
            <person name="Breugelmans B."/>
            <person name="Hofmann A."/>
            <person name="Qu J."/>
            <person name="Dugan S."/>
            <person name="Lee S.L."/>
            <person name="Chao H."/>
            <person name="Dinh H."/>
            <person name="Han Y."/>
            <person name="Doddapaneni H.V."/>
            <person name="Worley K.C."/>
            <person name="Muzny D.M."/>
            <person name="Ioannidis P."/>
            <person name="Waterhouse R.M."/>
            <person name="Zdobnov E.M."/>
            <person name="James P.J."/>
            <person name="Bagnall N.H."/>
            <person name="Kotze A.C."/>
            <person name="Gibbs R.A."/>
            <person name="Richards S."/>
            <person name="Batterham P."/>
            <person name="Gasser R.B."/>
        </authorList>
    </citation>
    <scope>NUCLEOTIDE SEQUENCE [LARGE SCALE GENOMIC DNA]</scope>
    <source>
        <strain evidence="8 9">LS</strain>
        <tissue evidence="8">Full body</tissue>
    </source>
</reference>
<dbReference type="OMA" id="ERSEWQY"/>
<evidence type="ECO:0008006" key="10">
    <source>
        <dbReference type="Google" id="ProtNLM"/>
    </source>
</evidence>
<evidence type="ECO:0000256" key="5">
    <source>
        <dbReference type="ARBA" id="ARBA00022801"/>
    </source>
</evidence>
<dbReference type="GO" id="GO:0016818">
    <property type="term" value="F:hydrolase activity, acting on acid anhydrides, in phosphorus-containing anhydrides"/>
    <property type="evidence" value="ECO:0007669"/>
    <property type="project" value="InterPro"/>
</dbReference>
<comment type="caution">
    <text evidence="8">The sequence shown here is derived from an EMBL/GenBank/DDBJ whole genome shotgun (WGS) entry which is preliminary data.</text>
</comment>
<protein>
    <recommendedName>
        <fullName evidence="10">Nudix hydrolase domain-containing protein</fullName>
    </recommendedName>
</protein>
<feature type="non-terminal residue" evidence="8">
    <location>
        <position position="220"/>
    </location>
</feature>
<sequence length="220" mass="25647">MTEDELEKIYRPSATLIIAAKTNNNLEEGYNYQFLLAKRAAAIAFAPEHYVFPGGAFDAKADDNIEWLQYFEAFGISKEDLQKLSLQHLPNRPKPLMTNGRNLCRDISLRITAIREAFEEVGLLLCLNRDDLRSKHKIHGTFKHNFDRSYWQDKVHNNALEFLNLCKYMDVVPDLWSLQEWSMWRSPPAARKKYDTAIYIVTLENQPQLLLEPTEVEKEL</sequence>
<dbReference type="GO" id="GO:0005739">
    <property type="term" value="C:mitochondrion"/>
    <property type="evidence" value="ECO:0007669"/>
    <property type="project" value="TreeGrafter"/>
</dbReference>
<evidence type="ECO:0000256" key="7">
    <source>
        <dbReference type="ARBA" id="ARBA00023211"/>
    </source>
</evidence>
<dbReference type="Gene3D" id="3.90.79.10">
    <property type="entry name" value="Nucleoside Triphosphate Pyrophosphohydrolase"/>
    <property type="match status" value="1"/>
</dbReference>
<dbReference type="OrthoDB" id="1695362at2759"/>
<dbReference type="Proteomes" id="UP000037069">
    <property type="component" value="Unassembled WGS sequence"/>
</dbReference>
<dbReference type="STRING" id="7375.A0A0L0BQ83"/>
<dbReference type="InterPro" id="IPR015797">
    <property type="entry name" value="NUDIX_hydrolase-like_dom_sf"/>
</dbReference>
<dbReference type="GO" id="GO:0046872">
    <property type="term" value="F:metal ion binding"/>
    <property type="evidence" value="ECO:0007669"/>
    <property type="project" value="UniProtKB-KW"/>
</dbReference>
<comment type="similarity">
    <text evidence="3">Belongs to the Nudix hydrolase family.</text>
</comment>
<organism evidence="8 9">
    <name type="scientific">Lucilia cuprina</name>
    <name type="common">Green bottle fly</name>
    <name type="synonym">Australian sheep blowfly</name>
    <dbReference type="NCBI Taxonomy" id="7375"/>
    <lineage>
        <taxon>Eukaryota</taxon>
        <taxon>Metazoa</taxon>
        <taxon>Ecdysozoa</taxon>
        <taxon>Arthropoda</taxon>
        <taxon>Hexapoda</taxon>
        <taxon>Insecta</taxon>
        <taxon>Pterygota</taxon>
        <taxon>Neoptera</taxon>
        <taxon>Endopterygota</taxon>
        <taxon>Diptera</taxon>
        <taxon>Brachycera</taxon>
        <taxon>Muscomorpha</taxon>
        <taxon>Oestroidea</taxon>
        <taxon>Calliphoridae</taxon>
        <taxon>Luciliinae</taxon>
        <taxon>Lucilia</taxon>
    </lineage>
</organism>
<keyword evidence="6" id="KW-0460">Magnesium</keyword>
<dbReference type="AlphaFoldDB" id="A0A0L0BQ83"/>
<keyword evidence="4" id="KW-0479">Metal-binding</keyword>
<evidence type="ECO:0000256" key="3">
    <source>
        <dbReference type="ARBA" id="ARBA00005582"/>
    </source>
</evidence>
<dbReference type="PANTHER" id="PTHR12318">
    <property type="entry name" value="TESTOSTERONE-REGULATED PROTEIN RP2"/>
    <property type="match status" value="1"/>
</dbReference>
<dbReference type="InterPro" id="IPR039121">
    <property type="entry name" value="NUDT19"/>
</dbReference>
<evidence type="ECO:0000256" key="2">
    <source>
        <dbReference type="ARBA" id="ARBA00001946"/>
    </source>
</evidence>
<dbReference type="SUPFAM" id="SSF55811">
    <property type="entry name" value="Nudix"/>
    <property type="match status" value="1"/>
</dbReference>
<evidence type="ECO:0000256" key="1">
    <source>
        <dbReference type="ARBA" id="ARBA00001936"/>
    </source>
</evidence>
<keyword evidence="7" id="KW-0464">Manganese</keyword>
<evidence type="ECO:0000313" key="9">
    <source>
        <dbReference type="Proteomes" id="UP000037069"/>
    </source>
</evidence>
<keyword evidence="9" id="KW-1185">Reference proteome</keyword>
<dbReference type="PANTHER" id="PTHR12318:SF0">
    <property type="entry name" value="ACYL-COENZYME A DIPHOSPHATASE NUDT19"/>
    <property type="match status" value="1"/>
</dbReference>
<evidence type="ECO:0000256" key="4">
    <source>
        <dbReference type="ARBA" id="ARBA00022723"/>
    </source>
</evidence>
<comment type="cofactor">
    <cofactor evidence="2">
        <name>Mg(2+)</name>
        <dbReference type="ChEBI" id="CHEBI:18420"/>
    </cofactor>
</comment>
<gene>
    <name evidence="8" type="ORF">FF38_00604</name>
</gene>